<feature type="transmembrane region" description="Helical" evidence="1">
    <location>
        <begin position="240"/>
        <end position="260"/>
    </location>
</feature>
<feature type="transmembrane region" description="Helical" evidence="1">
    <location>
        <begin position="93"/>
        <end position="114"/>
    </location>
</feature>
<feature type="domain" description="EamA" evidence="2">
    <location>
        <begin position="14"/>
        <end position="138"/>
    </location>
</feature>
<dbReference type="Proteomes" id="UP000565576">
    <property type="component" value="Unassembled WGS sequence"/>
</dbReference>
<feature type="domain" description="EamA" evidence="2">
    <location>
        <begin position="153"/>
        <end position="283"/>
    </location>
</feature>
<feature type="transmembrane region" description="Helical" evidence="1">
    <location>
        <begin position="182"/>
        <end position="199"/>
    </location>
</feature>
<dbReference type="InterPro" id="IPR000620">
    <property type="entry name" value="EamA_dom"/>
</dbReference>
<name>A0A7X0ISK7_9HYPH</name>
<feature type="transmembrane region" description="Helical" evidence="1">
    <location>
        <begin position="121"/>
        <end position="138"/>
    </location>
</feature>
<dbReference type="GO" id="GO:0016020">
    <property type="term" value="C:membrane"/>
    <property type="evidence" value="ECO:0007669"/>
    <property type="project" value="InterPro"/>
</dbReference>
<feature type="transmembrane region" description="Helical" evidence="1">
    <location>
        <begin position="266"/>
        <end position="286"/>
    </location>
</feature>
<gene>
    <name evidence="3" type="ORF">GGD46_003703</name>
</gene>
<dbReference type="InterPro" id="IPR037185">
    <property type="entry name" value="EmrE-like"/>
</dbReference>
<feature type="transmembrane region" description="Helical" evidence="1">
    <location>
        <begin position="12"/>
        <end position="30"/>
    </location>
</feature>
<evidence type="ECO:0000256" key="1">
    <source>
        <dbReference type="SAM" id="Phobius"/>
    </source>
</evidence>
<keyword evidence="1" id="KW-1133">Transmembrane helix</keyword>
<feature type="transmembrane region" description="Helical" evidence="1">
    <location>
        <begin position="36"/>
        <end position="57"/>
    </location>
</feature>
<proteinExistence type="predicted"/>
<dbReference type="PANTHER" id="PTHR22911:SF102">
    <property type="entry name" value="MEMBRANE PROTEIN"/>
    <property type="match status" value="1"/>
</dbReference>
<accession>A0A7X0ISK7</accession>
<dbReference type="Pfam" id="PF00892">
    <property type="entry name" value="EamA"/>
    <property type="match status" value="2"/>
</dbReference>
<comment type="caution">
    <text evidence="3">The sequence shown here is derived from an EMBL/GenBank/DDBJ whole genome shotgun (WGS) entry which is preliminary data.</text>
</comment>
<sequence>MSEIKRGTAEMTAAMLISGTIGWFVLMSGQAVTDVVFWRCSFGALTLLVICAAMGLLRPGILNLKSFAIAVGGGIAIVLNWLLLFAAYSHASISIATTVYNTQPFMLLGLGALFLGERITFAKLFWLALAFAGMVIIVEGKPAETAGTGSYAIGILLSLGAAFFYALAAIAAKWLKGTPPHLIALIQVSTGILMLAPFTNFSAAPQDASGWLILVAMGVVHTGVMYVLLYGAIQKLPTHLTGALSFIYPIAAIVVDRLAFGHVLGITQIAGAIIILGAAAGMNLGWTIPVPGHKNNHLSKEAIE</sequence>
<evidence type="ECO:0000313" key="3">
    <source>
        <dbReference type="EMBL" id="MBB6486408.1"/>
    </source>
</evidence>
<feature type="transmembrane region" description="Helical" evidence="1">
    <location>
        <begin position="69"/>
        <end position="87"/>
    </location>
</feature>
<dbReference type="PANTHER" id="PTHR22911">
    <property type="entry name" value="ACYL-MALONYL CONDENSING ENZYME-RELATED"/>
    <property type="match status" value="1"/>
</dbReference>
<dbReference type="SUPFAM" id="SSF103481">
    <property type="entry name" value="Multidrug resistance efflux transporter EmrE"/>
    <property type="match status" value="2"/>
</dbReference>
<dbReference type="EMBL" id="JACHBG010000008">
    <property type="protein sequence ID" value="MBB6486408.1"/>
    <property type="molecule type" value="Genomic_DNA"/>
</dbReference>
<evidence type="ECO:0000259" key="2">
    <source>
        <dbReference type="Pfam" id="PF00892"/>
    </source>
</evidence>
<dbReference type="RefSeq" id="WP_184706356.1">
    <property type="nucleotide sequence ID" value="NZ_JACHBG010000008.1"/>
</dbReference>
<reference evidence="3 4" key="1">
    <citation type="submission" date="2020-08" db="EMBL/GenBank/DDBJ databases">
        <title>Genomic Encyclopedia of Type Strains, Phase IV (KMG-V): Genome sequencing to study the core and pangenomes of soil and plant-associated prokaryotes.</title>
        <authorList>
            <person name="Whitman W."/>
        </authorList>
    </citation>
    <scope>NUCLEOTIDE SEQUENCE [LARGE SCALE GENOMIC DNA]</scope>
    <source>
        <strain evidence="3 4">SEMIA 4060</strain>
    </source>
</reference>
<protein>
    <submittedName>
        <fullName evidence="3">Drug/metabolite transporter (DMT)-like permease</fullName>
    </submittedName>
</protein>
<feature type="transmembrane region" description="Helical" evidence="1">
    <location>
        <begin position="211"/>
        <end position="233"/>
    </location>
</feature>
<organism evidence="3 4">
    <name type="scientific">Rhizobium lusitanum</name>
    <dbReference type="NCBI Taxonomy" id="293958"/>
    <lineage>
        <taxon>Bacteria</taxon>
        <taxon>Pseudomonadati</taxon>
        <taxon>Pseudomonadota</taxon>
        <taxon>Alphaproteobacteria</taxon>
        <taxon>Hyphomicrobiales</taxon>
        <taxon>Rhizobiaceae</taxon>
        <taxon>Rhizobium/Agrobacterium group</taxon>
        <taxon>Rhizobium</taxon>
    </lineage>
</organism>
<keyword evidence="1" id="KW-0472">Membrane</keyword>
<feature type="transmembrane region" description="Helical" evidence="1">
    <location>
        <begin position="150"/>
        <end position="170"/>
    </location>
</feature>
<dbReference type="Gene3D" id="1.10.3730.20">
    <property type="match status" value="1"/>
</dbReference>
<dbReference type="AlphaFoldDB" id="A0A7X0ISK7"/>
<keyword evidence="1" id="KW-0812">Transmembrane</keyword>
<evidence type="ECO:0000313" key="4">
    <source>
        <dbReference type="Proteomes" id="UP000565576"/>
    </source>
</evidence>